<keyword evidence="4" id="KW-1185">Reference proteome</keyword>
<evidence type="ECO:0000256" key="2">
    <source>
        <dbReference type="SAM" id="Phobius"/>
    </source>
</evidence>
<gene>
    <name evidence="3" type="ORF">LWI29_021970</name>
</gene>
<evidence type="ECO:0000313" key="4">
    <source>
        <dbReference type="Proteomes" id="UP001168877"/>
    </source>
</evidence>
<feature type="transmembrane region" description="Helical" evidence="2">
    <location>
        <begin position="52"/>
        <end position="74"/>
    </location>
</feature>
<keyword evidence="2" id="KW-0812">Transmembrane</keyword>
<feature type="region of interest" description="Disordered" evidence="1">
    <location>
        <begin position="1"/>
        <end position="20"/>
    </location>
</feature>
<evidence type="ECO:0000256" key="1">
    <source>
        <dbReference type="SAM" id="MobiDB-lite"/>
    </source>
</evidence>
<organism evidence="3 4">
    <name type="scientific">Acer saccharum</name>
    <name type="common">Sugar maple</name>
    <dbReference type="NCBI Taxonomy" id="4024"/>
    <lineage>
        <taxon>Eukaryota</taxon>
        <taxon>Viridiplantae</taxon>
        <taxon>Streptophyta</taxon>
        <taxon>Embryophyta</taxon>
        <taxon>Tracheophyta</taxon>
        <taxon>Spermatophyta</taxon>
        <taxon>Magnoliopsida</taxon>
        <taxon>eudicotyledons</taxon>
        <taxon>Gunneridae</taxon>
        <taxon>Pentapetalae</taxon>
        <taxon>rosids</taxon>
        <taxon>malvids</taxon>
        <taxon>Sapindales</taxon>
        <taxon>Sapindaceae</taxon>
        <taxon>Hippocastanoideae</taxon>
        <taxon>Acereae</taxon>
        <taxon>Acer</taxon>
    </lineage>
</organism>
<dbReference type="Proteomes" id="UP001168877">
    <property type="component" value="Unassembled WGS sequence"/>
</dbReference>
<proteinExistence type="predicted"/>
<feature type="transmembrane region" description="Helical" evidence="2">
    <location>
        <begin position="28"/>
        <end position="46"/>
    </location>
</feature>
<evidence type="ECO:0000313" key="3">
    <source>
        <dbReference type="EMBL" id="KAK0605027.1"/>
    </source>
</evidence>
<reference evidence="3" key="1">
    <citation type="journal article" date="2022" name="Plant J.">
        <title>Strategies of tolerance reflected in two North American maple genomes.</title>
        <authorList>
            <person name="McEvoy S.L."/>
            <person name="Sezen U.U."/>
            <person name="Trouern-Trend A."/>
            <person name="McMahon S.M."/>
            <person name="Schaberg P.G."/>
            <person name="Yang J."/>
            <person name="Wegrzyn J.L."/>
            <person name="Swenson N.G."/>
        </authorList>
    </citation>
    <scope>NUCLEOTIDE SEQUENCE</scope>
    <source>
        <strain evidence="3">NS2018</strain>
    </source>
</reference>
<keyword evidence="2" id="KW-0472">Membrane</keyword>
<reference evidence="3" key="2">
    <citation type="submission" date="2023-06" db="EMBL/GenBank/DDBJ databases">
        <authorList>
            <person name="Swenson N.G."/>
            <person name="Wegrzyn J.L."/>
            <person name="Mcevoy S.L."/>
        </authorList>
    </citation>
    <scope>NUCLEOTIDE SEQUENCE</scope>
    <source>
        <strain evidence="3">NS2018</strain>
        <tissue evidence="3">Leaf</tissue>
    </source>
</reference>
<keyword evidence="2" id="KW-1133">Transmembrane helix</keyword>
<accession>A0AA39TDE5</accession>
<name>A0AA39TDE5_ACESA</name>
<protein>
    <submittedName>
        <fullName evidence="3">Uncharacterized protein</fullName>
    </submittedName>
</protein>
<comment type="caution">
    <text evidence="3">The sequence shown here is derived from an EMBL/GenBank/DDBJ whole genome shotgun (WGS) entry which is preliminary data.</text>
</comment>
<sequence length="92" mass="10468">MKTAAMTGSSDKDDDNDRKRDDDDVDQIYLFFFFFFLGFRVVDSGGGDLVDWIWVLIESGLIGYGLGVMLDDLLNLGLIEYRLGPWGFDRIC</sequence>
<dbReference type="EMBL" id="JAUESC010000002">
    <property type="protein sequence ID" value="KAK0605027.1"/>
    <property type="molecule type" value="Genomic_DNA"/>
</dbReference>
<dbReference type="AlphaFoldDB" id="A0AA39TDE5"/>